<gene>
    <name evidence="1" type="ORF">F8D48_02925</name>
</gene>
<keyword evidence="2" id="KW-1185">Reference proteome</keyword>
<accession>A0A7C8FWL3</accession>
<sequence>MEFTSASANKYLRRLQDEKGFILGIEAECSTYVLGDKEVADPPAYSYEETRAKVAEIDRTTMVVRHAVHQFNMATVLSQCGLTIGEVLIALA</sequence>
<reference evidence="1 2" key="1">
    <citation type="submission" date="2019-09" db="EMBL/GenBank/DDBJ databases">
        <title>Whole genome shotgun sequencing (WGS) of Ellagibacter isourolithinifaciens DSM 104140(T) and Adlercreutzia muris DSM 29508(T).</title>
        <authorList>
            <person name="Stoll D.A."/>
            <person name="Danylec N."/>
            <person name="Huch M."/>
        </authorList>
    </citation>
    <scope>NUCLEOTIDE SEQUENCE [LARGE SCALE GENOMIC DNA]</scope>
    <source>
        <strain evidence="1 2">DSM 29508</strain>
    </source>
</reference>
<comment type="caution">
    <text evidence="1">The sequence shown here is derived from an EMBL/GenBank/DDBJ whole genome shotgun (WGS) entry which is preliminary data.</text>
</comment>
<evidence type="ECO:0000313" key="2">
    <source>
        <dbReference type="Proteomes" id="UP000479639"/>
    </source>
</evidence>
<name>A0A7C8FWL3_9ACTN</name>
<dbReference type="EMBL" id="WAJS01000006">
    <property type="protein sequence ID" value="KAB1651037.1"/>
    <property type="molecule type" value="Genomic_DNA"/>
</dbReference>
<dbReference type="Proteomes" id="UP000479639">
    <property type="component" value="Unassembled WGS sequence"/>
</dbReference>
<organism evidence="1 2">
    <name type="scientific">Adlercreutzia muris</name>
    <dbReference type="NCBI Taxonomy" id="1796610"/>
    <lineage>
        <taxon>Bacteria</taxon>
        <taxon>Bacillati</taxon>
        <taxon>Actinomycetota</taxon>
        <taxon>Coriobacteriia</taxon>
        <taxon>Eggerthellales</taxon>
        <taxon>Eggerthellaceae</taxon>
        <taxon>Adlercreutzia</taxon>
    </lineage>
</organism>
<dbReference type="AlphaFoldDB" id="A0A7C8FWL3"/>
<dbReference type="RefSeq" id="WP_151429894.1">
    <property type="nucleotide sequence ID" value="NZ_CAKODJ010000005.1"/>
</dbReference>
<evidence type="ECO:0000313" key="1">
    <source>
        <dbReference type="EMBL" id="KAB1651037.1"/>
    </source>
</evidence>
<protein>
    <submittedName>
        <fullName evidence="1">Uncharacterized protein</fullName>
    </submittedName>
</protein>
<proteinExistence type="predicted"/>